<protein>
    <submittedName>
        <fullName evidence="1">Uncharacterized protein</fullName>
    </submittedName>
</protein>
<dbReference type="PANTHER" id="PTHR35488:SF4">
    <property type="entry name" value="DUF4005 DOMAIN-CONTAINING PROTEIN"/>
    <property type="match status" value="1"/>
</dbReference>
<name>A0A7N0RJE3_KALFE</name>
<dbReference type="AlphaFoldDB" id="A0A7N0RJE3"/>
<dbReference type="EnsemblPlants" id="Kaladp0011s1155.1.v1.1">
    <property type="protein sequence ID" value="Kaladp0011s1155.1.v1.1"/>
    <property type="gene ID" value="Kaladp0011s1155.v1.1"/>
</dbReference>
<dbReference type="PANTHER" id="PTHR35488">
    <property type="entry name" value="OS05G0358900 PROTEIN-RELATED"/>
    <property type="match status" value="1"/>
</dbReference>
<organism evidence="1 2">
    <name type="scientific">Kalanchoe fedtschenkoi</name>
    <name type="common">Lavender scallops</name>
    <name type="synonym">South American air plant</name>
    <dbReference type="NCBI Taxonomy" id="63787"/>
    <lineage>
        <taxon>Eukaryota</taxon>
        <taxon>Viridiplantae</taxon>
        <taxon>Streptophyta</taxon>
        <taxon>Embryophyta</taxon>
        <taxon>Tracheophyta</taxon>
        <taxon>Spermatophyta</taxon>
        <taxon>Magnoliopsida</taxon>
        <taxon>eudicotyledons</taxon>
        <taxon>Gunneridae</taxon>
        <taxon>Pentapetalae</taxon>
        <taxon>Saxifragales</taxon>
        <taxon>Crassulaceae</taxon>
        <taxon>Kalanchoe</taxon>
    </lineage>
</organism>
<dbReference type="OMA" id="NYEASEH"/>
<keyword evidence="2" id="KW-1185">Reference proteome</keyword>
<evidence type="ECO:0000313" key="2">
    <source>
        <dbReference type="Proteomes" id="UP000594263"/>
    </source>
</evidence>
<reference evidence="1" key="1">
    <citation type="submission" date="2021-01" db="UniProtKB">
        <authorList>
            <consortium name="EnsemblPlants"/>
        </authorList>
    </citation>
    <scope>IDENTIFICATION</scope>
</reference>
<accession>A0A7N0RJE3</accession>
<proteinExistence type="predicted"/>
<sequence>MFFLQQVLQRIMNNSYSFVDEVRSLPDYNDFDPYEDFCQFLEEAKQHAEEADLRTAEPEKEQLAADTRQVKDKIRKKSWKASTMFSWLKVGKPRAQPSTGSQVLKPLKVSASGPICGRDERRDYVKPKLQLSGKLNSLFTPLKKSDTQMQYMSLEKPNIKHSIQSYSPIYAVK</sequence>
<evidence type="ECO:0000313" key="1">
    <source>
        <dbReference type="EnsemblPlants" id="Kaladp0011s1155.1.v1.1"/>
    </source>
</evidence>
<dbReference type="Proteomes" id="UP000594263">
    <property type="component" value="Unplaced"/>
</dbReference>
<dbReference type="Gramene" id="Kaladp0011s1155.1.v1.1">
    <property type="protein sequence ID" value="Kaladp0011s1155.1.v1.1"/>
    <property type="gene ID" value="Kaladp0011s1155.v1.1"/>
</dbReference>